<proteinExistence type="predicted"/>
<protein>
    <submittedName>
        <fullName evidence="1">Uncharacterized protein</fullName>
    </submittedName>
</protein>
<accession>A0A0E9UWN2</accession>
<organism evidence="1">
    <name type="scientific">Anguilla anguilla</name>
    <name type="common">European freshwater eel</name>
    <name type="synonym">Muraena anguilla</name>
    <dbReference type="NCBI Taxonomy" id="7936"/>
    <lineage>
        <taxon>Eukaryota</taxon>
        <taxon>Metazoa</taxon>
        <taxon>Chordata</taxon>
        <taxon>Craniata</taxon>
        <taxon>Vertebrata</taxon>
        <taxon>Euteleostomi</taxon>
        <taxon>Actinopterygii</taxon>
        <taxon>Neopterygii</taxon>
        <taxon>Teleostei</taxon>
        <taxon>Anguilliformes</taxon>
        <taxon>Anguillidae</taxon>
        <taxon>Anguilla</taxon>
    </lineage>
</organism>
<sequence>MTPQCLLFSI</sequence>
<name>A0A0E9UWN2_ANGAN</name>
<reference evidence="1" key="2">
    <citation type="journal article" date="2015" name="Fish Shellfish Immunol.">
        <title>Early steps in the European eel (Anguilla anguilla)-Vibrio vulnificus interaction in the gills: Role of the RtxA13 toxin.</title>
        <authorList>
            <person name="Callol A."/>
            <person name="Pajuelo D."/>
            <person name="Ebbesson L."/>
            <person name="Teles M."/>
            <person name="MacKenzie S."/>
            <person name="Amaro C."/>
        </authorList>
    </citation>
    <scope>NUCLEOTIDE SEQUENCE</scope>
</reference>
<dbReference type="EMBL" id="GBXM01039209">
    <property type="protein sequence ID" value="JAH69368.1"/>
    <property type="molecule type" value="Transcribed_RNA"/>
</dbReference>
<reference evidence="1" key="1">
    <citation type="submission" date="2014-11" db="EMBL/GenBank/DDBJ databases">
        <authorList>
            <person name="Amaro Gonzalez C."/>
        </authorList>
    </citation>
    <scope>NUCLEOTIDE SEQUENCE</scope>
</reference>
<evidence type="ECO:0000313" key="1">
    <source>
        <dbReference type="EMBL" id="JAH69368.1"/>
    </source>
</evidence>